<dbReference type="Proteomes" id="UP000195950">
    <property type="component" value="Unassembled WGS sequence"/>
</dbReference>
<evidence type="ECO:0000256" key="3">
    <source>
        <dbReference type="ARBA" id="ARBA00022989"/>
    </source>
</evidence>
<organism evidence="7 8">
    <name type="scientific">Parabacteroides distasonis</name>
    <dbReference type="NCBI Taxonomy" id="823"/>
    <lineage>
        <taxon>Bacteria</taxon>
        <taxon>Pseudomonadati</taxon>
        <taxon>Bacteroidota</taxon>
        <taxon>Bacteroidia</taxon>
        <taxon>Bacteroidales</taxon>
        <taxon>Tannerellaceae</taxon>
        <taxon>Parabacteroides</taxon>
    </lineage>
</organism>
<evidence type="ECO:0000256" key="4">
    <source>
        <dbReference type="ARBA" id="ARBA00023136"/>
    </source>
</evidence>
<name>A0A1Y4IH88_PARDI</name>
<reference evidence="8" key="1">
    <citation type="submission" date="2017-04" db="EMBL/GenBank/DDBJ databases">
        <title>Function of individual gut microbiota members based on whole genome sequencing of pure cultures obtained from chicken caecum.</title>
        <authorList>
            <person name="Medvecky M."/>
            <person name="Cejkova D."/>
            <person name="Polansky O."/>
            <person name="Karasova D."/>
            <person name="Kubasova T."/>
            <person name="Cizek A."/>
            <person name="Rychlik I."/>
        </authorList>
    </citation>
    <scope>NUCLEOTIDE SEQUENCE [LARGE SCALE GENOMIC DNA]</scope>
    <source>
        <strain evidence="8">An199</strain>
    </source>
</reference>
<evidence type="ECO:0000313" key="8">
    <source>
        <dbReference type="Proteomes" id="UP000195950"/>
    </source>
</evidence>
<keyword evidence="3 5" id="KW-1133">Transmembrane helix</keyword>
<dbReference type="Pfam" id="PF06803">
    <property type="entry name" value="DUF1232"/>
    <property type="match status" value="1"/>
</dbReference>
<dbReference type="InterPro" id="IPR010652">
    <property type="entry name" value="DUF1232"/>
</dbReference>
<evidence type="ECO:0000256" key="5">
    <source>
        <dbReference type="SAM" id="Phobius"/>
    </source>
</evidence>
<dbReference type="EMBL" id="NFJX01000008">
    <property type="protein sequence ID" value="OUP18896.1"/>
    <property type="molecule type" value="Genomic_DNA"/>
</dbReference>
<evidence type="ECO:0000313" key="7">
    <source>
        <dbReference type="EMBL" id="OUP18896.1"/>
    </source>
</evidence>
<keyword evidence="2 5" id="KW-0812">Transmembrane</keyword>
<accession>A0A1Y4IH88</accession>
<proteinExistence type="predicted"/>
<sequence length="128" mass="14760">MDFVTRFLQSGWIQKAAKYAYNPRRLKALVLQLGIYLSKKGSTRLKEQTKLLYNYLKDVVTGKYKDYHTNSLLFMAAAVIYLITPVDFIPDMLPLGLMDDMMIITWALNVSADELKRYKKANGIQSDK</sequence>
<dbReference type="GO" id="GO:0012505">
    <property type="term" value="C:endomembrane system"/>
    <property type="evidence" value="ECO:0007669"/>
    <property type="project" value="UniProtKB-SubCell"/>
</dbReference>
<gene>
    <name evidence="7" type="ORF">B5F32_10780</name>
</gene>
<keyword evidence="4 5" id="KW-0472">Membrane</keyword>
<feature type="transmembrane region" description="Helical" evidence="5">
    <location>
        <begin position="67"/>
        <end position="86"/>
    </location>
</feature>
<dbReference type="RefSeq" id="WP_087344487.1">
    <property type="nucleotide sequence ID" value="NZ_NFJX01000008.1"/>
</dbReference>
<comment type="caution">
    <text evidence="7">The sequence shown here is derived from an EMBL/GenBank/DDBJ whole genome shotgun (WGS) entry which is preliminary data.</text>
</comment>
<evidence type="ECO:0000256" key="1">
    <source>
        <dbReference type="ARBA" id="ARBA00004127"/>
    </source>
</evidence>
<feature type="domain" description="DUF1232" evidence="6">
    <location>
        <begin position="73"/>
        <end position="106"/>
    </location>
</feature>
<comment type="subcellular location">
    <subcellularLocation>
        <location evidence="1">Endomembrane system</location>
        <topology evidence="1">Multi-pass membrane protein</topology>
    </subcellularLocation>
</comment>
<protein>
    <recommendedName>
        <fullName evidence="6">DUF1232 domain-containing protein</fullName>
    </recommendedName>
</protein>
<dbReference type="AlphaFoldDB" id="A0A1Y4IH88"/>
<evidence type="ECO:0000256" key="2">
    <source>
        <dbReference type="ARBA" id="ARBA00022692"/>
    </source>
</evidence>
<evidence type="ECO:0000259" key="6">
    <source>
        <dbReference type="Pfam" id="PF06803"/>
    </source>
</evidence>